<dbReference type="EMBL" id="NBII01000006">
    <property type="protein sequence ID" value="PAV18264.1"/>
    <property type="molecule type" value="Genomic_DNA"/>
</dbReference>
<protein>
    <submittedName>
        <fullName evidence="1">Uncharacterized protein</fullName>
    </submittedName>
</protein>
<sequence length="86" mass="9745">MSDSKYNSLTNLENHWRGKVSTGVKFKSTNFNDGKKGVRFECTFGTGANAKTCVKSDRTNDPLKKKLQNLNQRLEEYVNTNNIGKK</sequence>
<proteinExistence type="predicted"/>
<gene>
    <name evidence="1" type="ORF">PNOK_0675000</name>
</gene>
<evidence type="ECO:0000313" key="1">
    <source>
        <dbReference type="EMBL" id="PAV18264.1"/>
    </source>
</evidence>
<accession>A0A286UFJ3</accession>
<keyword evidence="2" id="KW-1185">Reference proteome</keyword>
<dbReference type="AlphaFoldDB" id="A0A286UFJ3"/>
<organism evidence="1 2">
    <name type="scientific">Pyrrhoderma noxium</name>
    <dbReference type="NCBI Taxonomy" id="2282107"/>
    <lineage>
        <taxon>Eukaryota</taxon>
        <taxon>Fungi</taxon>
        <taxon>Dikarya</taxon>
        <taxon>Basidiomycota</taxon>
        <taxon>Agaricomycotina</taxon>
        <taxon>Agaricomycetes</taxon>
        <taxon>Hymenochaetales</taxon>
        <taxon>Hymenochaetaceae</taxon>
        <taxon>Pyrrhoderma</taxon>
    </lineage>
</organism>
<name>A0A286UFJ3_9AGAM</name>
<reference evidence="1 2" key="1">
    <citation type="journal article" date="2017" name="Mol. Ecol.">
        <title>Comparative and population genomic landscape of Phellinus noxius: A hypervariable fungus causing root rot in trees.</title>
        <authorList>
            <person name="Chung C.L."/>
            <person name="Lee T.J."/>
            <person name="Akiba M."/>
            <person name="Lee H.H."/>
            <person name="Kuo T.H."/>
            <person name="Liu D."/>
            <person name="Ke H.M."/>
            <person name="Yokoi T."/>
            <person name="Roa M.B."/>
            <person name="Lu M.J."/>
            <person name="Chang Y.Y."/>
            <person name="Ann P.J."/>
            <person name="Tsai J.N."/>
            <person name="Chen C.Y."/>
            <person name="Tzean S.S."/>
            <person name="Ota Y."/>
            <person name="Hattori T."/>
            <person name="Sahashi N."/>
            <person name="Liou R.F."/>
            <person name="Kikuchi T."/>
            <person name="Tsai I.J."/>
        </authorList>
    </citation>
    <scope>NUCLEOTIDE SEQUENCE [LARGE SCALE GENOMIC DNA]</scope>
    <source>
        <strain evidence="1 2">FFPRI411160</strain>
    </source>
</reference>
<comment type="caution">
    <text evidence="1">The sequence shown here is derived from an EMBL/GenBank/DDBJ whole genome shotgun (WGS) entry which is preliminary data.</text>
</comment>
<evidence type="ECO:0000313" key="2">
    <source>
        <dbReference type="Proteomes" id="UP000217199"/>
    </source>
</evidence>
<dbReference type="Proteomes" id="UP000217199">
    <property type="component" value="Unassembled WGS sequence"/>
</dbReference>
<dbReference type="InParanoid" id="A0A286UFJ3"/>